<dbReference type="Proteomes" id="UP000054821">
    <property type="component" value="Unassembled WGS sequence"/>
</dbReference>
<keyword evidence="3" id="KW-1185">Reference proteome</keyword>
<feature type="region of interest" description="Disordered" evidence="1">
    <location>
        <begin position="149"/>
        <end position="171"/>
    </location>
</feature>
<protein>
    <submittedName>
        <fullName evidence="2">Uncharacterized protein</fullName>
    </submittedName>
</protein>
<feature type="compositionally biased region" description="Basic and acidic residues" evidence="1">
    <location>
        <begin position="157"/>
        <end position="169"/>
    </location>
</feature>
<dbReference type="AlphaFoldDB" id="A0A2P4ZH09"/>
<evidence type="ECO:0000313" key="3">
    <source>
        <dbReference type="Proteomes" id="UP000054821"/>
    </source>
</evidence>
<reference evidence="2 3" key="1">
    <citation type="journal article" date="2016" name="Genome Announc.">
        <title>Draft Whole-Genome Sequence of Trichoderma gamsii T6085, a Promising Biocontrol Agent of Fusarium Head Blight on Wheat.</title>
        <authorList>
            <person name="Baroncelli R."/>
            <person name="Zapparata A."/>
            <person name="Piaggeschi G."/>
            <person name="Sarrocco S."/>
            <person name="Vannacci G."/>
        </authorList>
    </citation>
    <scope>NUCLEOTIDE SEQUENCE [LARGE SCALE GENOMIC DNA]</scope>
    <source>
        <strain evidence="2 3">T6085</strain>
    </source>
</reference>
<evidence type="ECO:0000256" key="1">
    <source>
        <dbReference type="SAM" id="MobiDB-lite"/>
    </source>
</evidence>
<feature type="region of interest" description="Disordered" evidence="1">
    <location>
        <begin position="1"/>
        <end position="39"/>
    </location>
</feature>
<accession>A0A2P4ZH09</accession>
<organism evidence="2 3">
    <name type="scientific">Trichoderma gamsii</name>
    <dbReference type="NCBI Taxonomy" id="398673"/>
    <lineage>
        <taxon>Eukaryota</taxon>
        <taxon>Fungi</taxon>
        <taxon>Dikarya</taxon>
        <taxon>Ascomycota</taxon>
        <taxon>Pezizomycotina</taxon>
        <taxon>Sordariomycetes</taxon>
        <taxon>Hypocreomycetidae</taxon>
        <taxon>Hypocreales</taxon>
        <taxon>Hypocreaceae</taxon>
        <taxon>Trichoderma</taxon>
    </lineage>
</organism>
<evidence type="ECO:0000313" key="2">
    <source>
        <dbReference type="EMBL" id="PON23571.1"/>
    </source>
</evidence>
<dbReference type="GeneID" id="29985631"/>
<dbReference type="RefSeq" id="XP_018661208.1">
    <property type="nucleotide sequence ID" value="XM_018805548.1"/>
</dbReference>
<sequence>MGLSNAPEHARGLSSVLGKHTAPSMHEGPRGRRLWLGGPASSTQLSGRMVCYGSCQREHQPATPVNPHPARRVQQRPVGLWGETDGHYWRRHAVSARTACSSAAARPASVGARRMCWGVRIVRSSLAAAISAAGLCWQRGQAQYRQLGAASAPHPDYQPHEGDVRRDYGTEPSTLLEWPNAASQRPPGSLMLHITETAQHRKGKLARQTGIKPPHESPKFLALWRRATHYLMCQLSLGLAQELAR</sequence>
<gene>
    <name evidence="2" type="ORF">TGAM01_v207515</name>
</gene>
<comment type="caution">
    <text evidence="2">The sequence shown here is derived from an EMBL/GenBank/DDBJ whole genome shotgun (WGS) entry which is preliminary data.</text>
</comment>
<proteinExistence type="predicted"/>
<name>A0A2P4ZH09_9HYPO</name>
<dbReference type="EMBL" id="JPDN02000028">
    <property type="protein sequence ID" value="PON23571.1"/>
    <property type="molecule type" value="Genomic_DNA"/>
</dbReference>